<dbReference type="InterPro" id="IPR013767">
    <property type="entry name" value="PAS_fold"/>
</dbReference>
<dbReference type="GO" id="GO:0006355">
    <property type="term" value="P:regulation of DNA-templated transcription"/>
    <property type="evidence" value="ECO:0007669"/>
    <property type="project" value="InterPro"/>
</dbReference>
<dbReference type="InterPro" id="IPR035965">
    <property type="entry name" value="PAS-like_dom_sf"/>
</dbReference>
<gene>
    <name evidence="2" type="ORF">A5679_20860</name>
</gene>
<dbReference type="PROSITE" id="PS50112">
    <property type="entry name" value="PAS"/>
    <property type="match status" value="1"/>
</dbReference>
<accession>A0A1A2V8H5</accession>
<dbReference type="InterPro" id="IPR000014">
    <property type="entry name" value="PAS"/>
</dbReference>
<protein>
    <submittedName>
        <fullName evidence="2">Histidine kinase</fullName>
    </submittedName>
</protein>
<keyword evidence="2" id="KW-0808">Transferase</keyword>
<evidence type="ECO:0000313" key="2">
    <source>
        <dbReference type="EMBL" id="OBH96940.1"/>
    </source>
</evidence>
<keyword evidence="2" id="KW-0418">Kinase</keyword>
<proteinExistence type="predicted"/>
<feature type="domain" description="PAS" evidence="1">
    <location>
        <begin position="25"/>
        <end position="62"/>
    </location>
</feature>
<dbReference type="Gene3D" id="3.30.450.20">
    <property type="entry name" value="PAS domain"/>
    <property type="match status" value="1"/>
</dbReference>
<evidence type="ECO:0000259" key="1">
    <source>
        <dbReference type="PROSITE" id="PS50112"/>
    </source>
</evidence>
<evidence type="ECO:0000313" key="3">
    <source>
        <dbReference type="Proteomes" id="UP000092207"/>
    </source>
</evidence>
<comment type="caution">
    <text evidence="2">The sequence shown here is derived from an EMBL/GenBank/DDBJ whole genome shotgun (WGS) entry which is preliminary data.</text>
</comment>
<dbReference type="GO" id="GO:0016301">
    <property type="term" value="F:kinase activity"/>
    <property type="evidence" value="ECO:0007669"/>
    <property type="project" value="UniProtKB-KW"/>
</dbReference>
<reference evidence="2 3" key="1">
    <citation type="submission" date="2016-06" db="EMBL/GenBank/DDBJ databases">
        <authorList>
            <person name="Kjaerup R.B."/>
            <person name="Dalgaard T.S."/>
            <person name="Juul-Madsen H.R."/>
        </authorList>
    </citation>
    <scope>NUCLEOTIDE SEQUENCE [LARGE SCALE GENOMIC DNA]</scope>
    <source>
        <strain evidence="2 3">E2838</strain>
    </source>
</reference>
<dbReference type="NCBIfam" id="TIGR00229">
    <property type="entry name" value="sensory_box"/>
    <property type="match status" value="1"/>
</dbReference>
<name>A0A1A2V8H5_MYCSC</name>
<organism evidence="2 3">
    <name type="scientific">Mycobacterium scrofulaceum</name>
    <dbReference type="NCBI Taxonomy" id="1783"/>
    <lineage>
        <taxon>Bacteria</taxon>
        <taxon>Bacillati</taxon>
        <taxon>Actinomycetota</taxon>
        <taxon>Actinomycetes</taxon>
        <taxon>Mycobacteriales</taxon>
        <taxon>Mycobacteriaceae</taxon>
        <taxon>Mycobacterium</taxon>
    </lineage>
</organism>
<dbReference type="Pfam" id="PF00989">
    <property type="entry name" value="PAS"/>
    <property type="match status" value="1"/>
</dbReference>
<dbReference type="Proteomes" id="UP000092207">
    <property type="component" value="Unassembled WGS sequence"/>
</dbReference>
<dbReference type="EMBL" id="LZJY01000280">
    <property type="protein sequence ID" value="OBH96940.1"/>
    <property type="molecule type" value="Genomic_DNA"/>
</dbReference>
<sequence length="133" mass="14679">MERRRNGSAADTPIDILARMPALVVLERIPVPALAMAPDGVILFTNPAFAQMVGYDQDTLAGLAFPDVFRTVPAAVFALSGVQALANMVVELAHFEGWIVRARMSKSALMRRDDEVVLVTFDDLTDHLWMDEH</sequence>
<dbReference type="SUPFAM" id="SSF55785">
    <property type="entry name" value="PYP-like sensor domain (PAS domain)"/>
    <property type="match status" value="1"/>
</dbReference>
<dbReference type="AlphaFoldDB" id="A0A1A2V8H5"/>
<dbReference type="CDD" id="cd00130">
    <property type="entry name" value="PAS"/>
    <property type="match status" value="1"/>
</dbReference>